<feature type="domain" description="GP-PDE" evidence="2">
    <location>
        <begin position="35"/>
        <end position="93"/>
    </location>
</feature>
<dbReference type="PANTHER" id="PTHR46211:SF1">
    <property type="entry name" value="GLYCEROPHOSPHODIESTER PHOSPHODIESTERASE, CYTOPLASMIC"/>
    <property type="match status" value="1"/>
</dbReference>
<keyword evidence="1" id="KW-1133">Transmembrane helix</keyword>
<reference evidence="3" key="1">
    <citation type="submission" date="2018-05" db="EMBL/GenBank/DDBJ databases">
        <authorList>
            <person name="Lanie J.A."/>
            <person name="Ng W.-L."/>
            <person name="Kazmierczak K.M."/>
            <person name="Andrzejewski T.M."/>
            <person name="Davidsen T.M."/>
            <person name="Wayne K.J."/>
            <person name="Tettelin H."/>
            <person name="Glass J.I."/>
            <person name="Rusch D."/>
            <person name="Podicherti R."/>
            <person name="Tsui H.-C.T."/>
            <person name="Winkler M.E."/>
        </authorList>
    </citation>
    <scope>NUCLEOTIDE SEQUENCE</scope>
</reference>
<keyword evidence="1" id="KW-0472">Membrane</keyword>
<evidence type="ECO:0000259" key="2">
    <source>
        <dbReference type="PROSITE" id="PS51704"/>
    </source>
</evidence>
<sequence length="93" mass="10342">MTTAAFLLFFIGAIVVKHLFFWHPMDVNHLYKDGPLMMGHRGSPKQAPENTTLSFQQAVDTGLKGIEVDVLCTKDGKVVCSHNHDLERETDGS</sequence>
<feature type="non-terminal residue" evidence="3">
    <location>
        <position position="93"/>
    </location>
</feature>
<keyword evidence="1" id="KW-0812">Transmembrane</keyword>
<dbReference type="PANTHER" id="PTHR46211">
    <property type="entry name" value="GLYCEROPHOSPHORYL DIESTER PHOSPHODIESTERASE"/>
    <property type="match status" value="1"/>
</dbReference>
<accession>A0A381TUH6</accession>
<dbReference type="PROSITE" id="PS51704">
    <property type="entry name" value="GP_PDE"/>
    <property type="match status" value="1"/>
</dbReference>
<organism evidence="3">
    <name type="scientific">marine metagenome</name>
    <dbReference type="NCBI Taxonomy" id="408172"/>
    <lineage>
        <taxon>unclassified sequences</taxon>
        <taxon>metagenomes</taxon>
        <taxon>ecological metagenomes</taxon>
    </lineage>
</organism>
<dbReference type="AlphaFoldDB" id="A0A381TUH6"/>
<dbReference type="GO" id="GO:0008081">
    <property type="term" value="F:phosphoric diester hydrolase activity"/>
    <property type="evidence" value="ECO:0007669"/>
    <property type="project" value="InterPro"/>
</dbReference>
<dbReference type="GO" id="GO:0006629">
    <property type="term" value="P:lipid metabolic process"/>
    <property type="evidence" value="ECO:0007669"/>
    <property type="project" value="InterPro"/>
</dbReference>
<gene>
    <name evidence="3" type="ORF">METZ01_LOCUS72328</name>
</gene>
<dbReference type="Gene3D" id="3.20.20.190">
    <property type="entry name" value="Phosphatidylinositol (PI) phosphodiesterase"/>
    <property type="match status" value="1"/>
</dbReference>
<dbReference type="InterPro" id="IPR017946">
    <property type="entry name" value="PLC-like_Pdiesterase_TIM-brl"/>
</dbReference>
<protein>
    <recommendedName>
        <fullName evidence="2">GP-PDE domain-containing protein</fullName>
    </recommendedName>
</protein>
<evidence type="ECO:0000256" key="1">
    <source>
        <dbReference type="SAM" id="Phobius"/>
    </source>
</evidence>
<evidence type="ECO:0000313" key="3">
    <source>
        <dbReference type="EMBL" id="SVA19474.1"/>
    </source>
</evidence>
<proteinExistence type="predicted"/>
<dbReference type="EMBL" id="UINC01005157">
    <property type="protein sequence ID" value="SVA19474.1"/>
    <property type="molecule type" value="Genomic_DNA"/>
</dbReference>
<dbReference type="SUPFAM" id="SSF51695">
    <property type="entry name" value="PLC-like phosphodiesterases"/>
    <property type="match status" value="1"/>
</dbReference>
<dbReference type="Pfam" id="PF03009">
    <property type="entry name" value="GDPD"/>
    <property type="match status" value="1"/>
</dbReference>
<dbReference type="InterPro" id="IPR030395">
    <property type="entry name" value="GP_PDE_dom"/>
</dbReference>
<name>A0A381TUH6_9ZZZZ</name>
<feature type="transmembrane region" description="Helical" evidence="1">
    <location>
        <begin position="6"/>
        <end position="22"/>
    </location>
</feature>